<evidence type="ECO:0000256" key="5">
    <source>
        <dbReference type="ARBA" id="ARBA00022490"/>
    </source>
</evidence>
<feature type="region of interest" description="Disordered" evidence="13">
    <location>
        <begin position="1"/>
        <end position="20"/>
    </location>
</feature>
<comment type="subunit">
    <text evidence="11">Component of the nexin-dynein regulatory complex (N-DRC). Interacts with CFAP52.</text>
</comment>
<dbReference type="PANTHER" id="PTHR31598:SF1">
    <property type="entry name" value="DYNEIN REGULATORY COMPLEX PROTEIN 10"/>
    <property type="match status" value="1"/>
</dbReference>
<comment type="function">
    <text evidence="1">Component of the nexin-dynein regulatory complex (N-DRC), a key regulator of ciliary/flagellar motility which maintains the alignment and integrity of the distal axoneme and regulates microtubule sliding in motile axonemes.</text>
</comment>
<sequence>MTSQQQKYSVASDSDENLRRPSIMSPAPLLANAPSIQKLALKHLPTIDSKRFMKVLDNIVTRVLLVSSFPRIVSNISEFSLLLGRNATVLFETYGPLSKAYDEQCAQNRFRPRLTDRETIDQPRANFIIFDDGTSLASGSSRIRPQITSRLFEVTRLLLRELMNNPLAISALIRHREQWAIEPSASCRKLAVHLVHLRSLTRNDLLTTPKARTKRDEFLDRLRRRDAEQKRMIEDLTQQFQALQESQKTQLFERMERARNLQRKIREIQEKTQNDLLLLKQQYTTERRLSRQKHQESVRAMQSYLNSAKMQLKSLIERNIEYEQKVRLEKWKLEDEISGMLTKADTEMFELQAELDARTADEKKESDECASLMEKLEPLKALADAVLEKKRLEAEQQAAQLEEQENMIRAATIIQSLWRSWKARKLIKAERKKNRARKKAT</sequence>
<dbReference type="Pfam" id="PF00612">
    <property type="entry name" value="IQ"/>
    <property type="match status" value="1"/>
</dbReference>
<evidence type="ECO:0000256" key="7">
    <source>
        <dbReference type="ARBA" id="ARBA00023069"/>
    </source>
</evidence>
<feature type="coiled-coil region" evidence="12">
    <location>
        <begin position="219"/>
        <end position="271"/>
    </location>
</feature>
<evidence type="ECO:0000256" key="12">
    <source>
        <dbReference type="SAM" id="Coils"/>
    </source>
</evidence>
<comment type="similarity">
    <text evidence="3">Belongs to the DRC10 family.</text>
</comment>
<comment type="caution">
    <text evidence="14">The sequence shown here is derived from an EMBL/GenBank/DDBJ whole genome shotgun (WGS) entry which is preliminary data.</text>
</comment>
<evidence type="ECO:0000256" key="11">
    <source>
        <dbReference type="ARBA" id="ARBA00046836"/>
    </source>
</evidence>
<dbReference type="InterPro" id="IPR042815">
    <property type="entry name" value="DRC10"/>
</dbReference>
<evidence type="ECO:0000256" key="4">
    <source>
        <dbReference type="ARBA" id="ARBA00021752"/>
    </source>
</evidence>
<keyword evidence="5" id="KW-0963">Cytoplasm</keyword>
<keyword evidence="12" id="KW-0175">Coiled coil</keyword>
<evidence type="ECO:0000313" key="14">
    <source>
        <dbReference type="EMBL" id="KAA0186311.1"/>
    </source>
</evidence>
<evidence type="ECO:0000256" key="3">
    <source>
        <dbReference type="ARBA" id="ARBA00009071"/>
    </source>
</evidence>
<accession>A0A8E0RL74</accession>
<keyword evidence="7" id="KW-0969">Cilium</keyword>
<feature type="coiled-coil region" evidence="12">
    <location>
        <begin position="382"/>
        <end position="411"/>
    </location>
</feature>
<reference evidence="14" key="1">
    <citation type="submission" date="2019-05" db="EMBL/GenBank/DDBJ databases">
        <title>Annotation for the trematode Fasciolopsis buski.</title>
        <authorList>
            <person name="Choi Y.-J."/>
        </authorList>
    </citation>
    <scope>NUCLEOTIDE SEQUENCE</scope>
    <source>
        <strain evidence="14">HT</strain>
        <tissue evidence="14">Whole worm</tissue>
    </source>
</reference>
<dbReference type="EMBL" id="LUCM01009842">
    <property type="protein sequence ID" value="KAA0186311.1"/>
    <property type="molecule type" value="Genomic_DNA"/>
</dbReference>
<keyword evidence="9" id="KW-0966">Cell projection</keyword>
<dbReference type="CDD" id="cd23767">
    <property type="entry name" value="IQCD"/>
    <property type="match status" value="1"/>
</dbReference>
<evidence type="ECO:0000256" key="1">
    <source>
        <dbReference type="ARBA" id="ARBA00003029"/>
    </source>
</evidence>
<evidence type="ECO:0000256" key="2">
    <source>
        <dbReference type="ARBA" id="ARBA00004611"/>
    </source>
</evidence>
<dbReference type="AlphaFoldDB" id="A0A8E0RL74"/>
<keyword evidence="6" id="KW-0282">Flagellum</keyword>
<keyword evidence="15" id="KW-1185">Reference proteome</keyword>
<gene>
    <name evidence="14" type="ORF">FBUS_03537</name>
</gene>
<evidence type="ECO:0000256" key="13">
    <source>
        <dbReference type="SAM" id="MobiDB-lite"/>
    </source>
</evidence>
<dbReference type="InterPro" id="IPR000048">
    <property type="entry name" value="IQ_motif_EF-hand-BS"/>
</dbReference>
<dbReference type="PANTHER" id="PTHR31598">
    <property type="entry name" value="IQ DOMAIN-CONTAINING PROTEIN D"/>
    <property type="match status" value="1"/>
</dbReference>
<comment type="subcellular location">
    <subcellularLocation>
        <location evidence="2">Cytoplasm</location>
        <location evidence="2">Cytoskeleton</location>
        <location evidence="2">Flagellum axoneme</location>
    </subcellularLocation>
</comment>
<name>A0A8E0RL74_9TREM</name>
<protein>
    <recommendedName>
        <fullName evidence="4">Dynein regulatory complex protein 10</fullName>
    </recommendedName>
    <alternativeName>
        <fullName evidence="10">IQ domain-containing protein D</fullName>
    </alternativeName>
</protein>
<organism evidence="14 15">
    <name type="scientific">Fasciolopsis buskii</name>
    <dbReference type="NCBI Taxonomy" id="27845"/>
    <lineage>
        <taxon>Eukaryota</taxon>
        <taxon>Metazoa</taxon>
        <taxon>Spiralia</taxon>
        <taxon>Lophotrochozoa</taxon>
        <taxon>Platyhelminthes</taxon>
        <taxon>Trematoda</taxon>
        <taxon>Digenea</taxon>
        <taxon>Plagiorchiida</taxon>
        <taxon>Echinostomata</taxon>
        <taxon>Echinostomatoidea</taxon>
        <taxon>Fasciolidae</taxon>
        <taxon>Fasciolopsis</taxon>
    </lineage>
</organism>
<evidence type="ECO:0000256" key="9">
    <source>
        <dbReference type="ARBA" id="ARBA00023273"/>
    </source>
</evidence>
<evidence type="ECO:0000256" key="10">
    <source>
        <dbReference type="ARBA" id="ARBA00032180"/>
    </source>
</evidence>
<keyword evidence="8" id="KW-0206">Cytoskeleton</keyword>
<dbReference type="Proteomes" id="UP000728185">
    <property type="component" value="Unassembled WGS sequence"/>
</dbReference>
<evidence type="ECO:0000313" key="15">
    <source>
        <dbReference type="Proteomes" id="UP000728185"/>
    </source>
</evidence>
<dbReference type="PROSITE" id="PS50096">
    <property type="entry name" value="IQ"/>
    <property type="match status" value="1"/>
</dbReference>
<evidence type="ECO:0000256" key="6">
    <source>
        <dbReference type="ARBA" id="ARBA00022846"/>
    </source>
</evidence>
<dbReference type="SMART" id="SM00015">
    <property type="entry name" value="IQ"/>
    <property type="match status" value="1"/>
</dbReference>
<feature type="compositionally biased region" description="Polar residues" evidence="13">
    <location>
        <begin position="1"/>
        <end position="12"/>
    </location>
</feature>
<evidence type="ECO:0000256" key="8">
    <source>
        <dbReference type="ARBA" id="ARBA00023212"/>
    </source>
</evidence>
<dbReference type="OrthoDB" id="536093at2759"/>
<proteinExistence type="inferred from homology"/>